<keyword evidence="1" id="KW-0472">Membrane</keyword>
<evidence type="ECO:0000313" key="2">
    <source>
        <dbReference type="EMBL" id="DBA26375.1"/>
    </source>
</evidence>
<dbReference type="EMBL" id="DYDO01000004">
    <property type="protein sequence ID" value="DBA26375.1"/>
    <property type="molecule type" value="Genomic_DNA"/>
</dbReference>
<protein>
    <submittedName>
        <fullName evidence="2">Uncharacterized protein</fullName>
    </submittedName>
</protein>
<keyword evidence="3" id="KW-1185">Reference proteome</keyword>
<name>A0AAV3AMZ3_PYXAD</name>
<evidence type="ECO:0000256" key="1">
    <source>
        <dbReference type="SAM" id="Phobius"/>
    </source>
</evidence>
<organism evidence="2 3">
    <name type="scientific">Pyxicephalus adspersus</name>
    <name type="common">African bullfrog</name>
    <dbReference type="NCBI Taxonomy" id="30357"/>
    <lineage>
        <taxon>Eukaryota</taxon>
        <taxon>Metazoa</taxon>
        <taxon>Chordata</taxon>
        <taxon>Craniata</taxon>
        <taxon>Vertebrata</taxon>
        <taxon>Euteleostomi</taxon>
        <taxon>Amphibia</taxon>
        <taxon>Batrachia</taxon>
        <taxon>Anura</taxon>
        <taxon>Neobatrachia</taxon>
        <taxon>Ranoidea</taxon>
        <taxon>Pyxicephalidae</taxon>
        <taxon>Pyxicephalinae</taxon>
        <taxon>Pyxicephalus</taxon>
    </lineage>
</organism>
<sequence length="83" mass="9544">MKLVGSHFDKCKKYLLILPYIFLIIPCAVFLSVTLFLAISEDYKTLPICYDREKSGRCLWSYYSTVSEHGDPRTAIFTGNITK</sequence>
<evidence type="ECO:0000313" key="3">
    <source>
        <dbReference type="Proteomes" id="UP001181693"/>
    </source>
</evidence>
<keyword evidence="1" id="KW-1133">Transmembrane helix</keyword>
<feature type="transmembrane region" description="Helical" evidence="1">
    <location>
        <begin position="20"/>
        <end position="39"/>
    </location>
</feature>
<comment type="caution">
    <text evidence="2">The sequence shown here is derived from an EMBL/GenBank/DDBJ whole genome shotgun (WGS) entry which is preliminary data.</text>
</comment>
<dbReference type="AlphaFoldDB" id="A0AAV3AMZ3"/>
<keyword evidence="1" id="KW-0812">Transmembrane</keyword>
<proteinExistence type="predicted"/>
<dbReference type="Proteomes" id="UP001181693">
    <property type="component" value="Unassembled WGS sequence"/>
</dbReference>
<gene>
    <name evidence="2" type="ORF">GDO54_010646</name>
</gene>
<reference evidence="2" key="1">
    <citation type="thesis" date="2020" institute="ProQuest LLC" country="789 East Eisenhower Parkway, Ann Arbor, MI, USA">
        <title>Comparative Genomics and Chromosome Evolution.</title>
        <authorList>
            <person name="Mudd A.B."/>
        </authorList>
    </citation>
    <scope>NUCLEOTIDE SEQUENCE</scope>
    <source>
        <strain evidence="2">1538</strain>
        <tissue evidence="2">Blood</tissue>
    </source>
</reference>
<accession>A0AAV3AMZ3</accession>